<dbReference type="Pfam" id="PF04960">
    <property type="entry name" value="Glutaminase"/>
    <property type="match status" value="1"/>
</dbReference>
<keyword evidence="4 6" id="KW-0378">Hydrolase</keyword>
<dbReference type="GO" id="GO:0006543">
    <property type="term" value="P:L-glutamine catabolic process"/>
    <property type="evidence" value="ECO:0007669"/>
    <property type="project" value="TreeGrafter"/>
</dbReference>
<evidence type="ECO:0000256" key="5">
    <source>
        <dbReference type="ARBA" id="ARBA00049534"/>
    </source>
</evidence>
<proteinExistence type="inferred from homology"/>
<name>A0A645F1C1_9ZZZZ</name>
<comment type="catalytic activity">
    <reaction evidence="5">
        <text>L-glutamine + H2O = L-glutamate + NH4(+)</text>
        <dbReference type="Rhea" id="RHEA:15889"/>
        <dbReference type="ChEBI" id="CHEBI:15377"/>
        <dbReference type="ChEBI" id="CHEBI:28938"/>
        <dbReference type="ChEBI" id="CHEBI:29985"/>
        <dbReference type="ChEBI" id="CHEBI:58359"/>
        <dbReference type="EC" id="3.5.1.2"/>
    </reaction>
</comment>
<dbReference type="GO" id="GO:0006537">
    <property type="term" value="P:glutamate biosynthetic process"/>
    <property type="evidence" value="ECO:0007669"/>
    <property type="project" value="TreeGrafter"/>
</dbReference>
<evidence type="ECO:0000256" key="3">
    <source>
        <dbReference type="ARBA" id="ARBA00012918"/>
    </source>
</evidence>
<evidence type="ECO:0000256" key="4">
    <source>
        <dbReference type="ARBA" id="ARBA00022801"/>
    </source>
</evidence>
<gene>
    <name evidence="6" type="primary">glsA_5</name>
    <name evidence="6" type="ORF">SDC9_155273</name>
</gene>
<evidence type="ECO:0000256" key="2">
    <source>
        <dbReference type="ARBA" id="ARBA00011881"/>
    </source>
</evidence>
<accession>A0A645F1C1</accession>
<reference evidence="6" key="1">
    <citation type="submission" date="2019-08" db="EMBL/GenBank/DDBJ databases">
        <authorList>
            <person name="Kucharzyk K."/>
            <person name="Murdoch R.W."/>
            <person name="Higgins S."/>
            <person name="Loffler F."/>
        </authorList>
    </citation>
    <scope>NUCLEOTIDE SEQUENCE</scope>
</reference>
<organism evidence="6">
    <name type="scientific">bioreactor metagenome</name>
    <dbReference type="NCBI Taxonomy" id="1076179"/>
    <lineage>
        <taxon>unclassified sequences</taxon>
        <taxon>metagenomes</taxon>
        <taxon>ecological metagenomes</taxon>
    </lineage>
</organism>
<dbReference type="SUPFAM" id="SSF56601">
    <property type="entry name" value="beta-lactamase/transpeptidase-like"/>
    <property type="match status" value="1"/>
</dbReference>
<evidence type="ECO:0000256" key="1">
    <source>
        <dbReference type="ARBA" id="ARBA00011076"/>
    </source>
</evidence>
<comment type="caution">
    <text evidence="6">The sequence shown here is derived from an EMBL/GenBank/DDBJ whole genome shotgun (WGS) entry which is preliminary data.</text>
</comment>
<dbReference type="GO" id="GO:0004359">
    <property type="term" value="F:glutaminase activity"/>
    <property type="evidence" value="ECO:0007669"/>
    <property type="project" value="UniProtKB-EC"/>
</dbReference>
<dbReference type="PANTHER" id="PTHR12544:SF29">
    <property type="entry name" value="GLUTAMINASE"/>
    <property type="match status" value="1"/>
</dbReference>
<comment type="subunit">
    <text evidence="2">Homotetramer.</text>
</comment>
<dbReference type="PANTHER" id="PTHR12544">
    <property type="entry name" value="GLUTAMINASE"/>
    <property type="match status" value="1"/>
</dbReference>
<evidence type="ECO:0000313" key="6">
    <source>
        <dbReference type="EMBL" id="MPN07997.1"/>
    </source>
</evidence>
<dbReference type="InterPro" id="IPR015868">
    <property type="entry name" value="Glutaminase"/>
</dbReference>
<dbReference type="AlphaFoldDB" id="A0A645F1C1"/>
<protein>
    <recommendedName>
        <fullName evidence="3">glutaminase</fullName>
        <ecNumber evidence="3">3.5.1.2</ecNumber>
    </recommendedName>
</protein>
<sequence length="254" mass="27337">MQSISKTISLTLALQTAGYDKVFSKVGLEPTGDSFNSIVKLETRTPHPLNPMINAGAIATASCITGEDPFELYLDLAKKVCLNRTLSINMEVYLSEKRAGMRNRSMAYWMKSENIIEGDPEEALDLYFRMCSVNVTAEDLANWGMVLANDGVDPISGERLAESWIVRIVKTFMVTCGMYDGSGEFAIKAGIPSKSGVGGGILSAVEGRMGIGVFNPSLDLKGNSIGGMHLLEHLSKSLGLHYFAGKTAVSAGKQ</sequence>
<dbReference type="EMBL" id="VSSQ01054005">
    <property type="protein sequence ID" value="MPN07997.1"/>
    <property type="molecule type" value="Genomic_DNA"/>
</dbReference>
<dbReference type="Gene3D" id="3.40.710.10">
    <property type="entry name" value="DD-peptidase/beta-lactamase superfamily"/>
    <property type="match status" value="1"/>
</dbReference>
<dbReference type="EC" id="3.5.1.2" evidence="3"/>
<dbReference type="InterPro" id="IPR012338">
    <property type="entry name" value="Beta-lactam/transpept-like"/>
</dbReference>
<dbReference type="NCBIfam" id="TIGR03814">
    <property type="entry name" value="Gln_ase"/>
    <property type="match status" value="1"/>
</dbReference>
<comment type="similarity">
    <text evidence="1">Belongs to the glutaminase family.</text>
</comment>